<proteinExistence type="predicted"/>
<dbReference type="Gene3D" id="3.40.190.10">
    <property type="entry name" value="Periplasmic binding protein-like II"/>
    <property type="match status" value="2"/>
</dbReference>
<organism evidence="5 6">
    <name type="scientific">Rhizobium altiplani</name>
    <dbReference type="NCBI Taxonomy" id="1864509"/>
    <lineage>
        <taxon>Bacteria</taxon>
        <taxon>Pseudomonadati</taxon>
        <taxon>Pseudomonadota</taxon>
        <taxon>Alphaproteobacteria</taxon>
        <taxon>Hyphomicrobiales</taxon>
        <taxon>Rhizobiaceae</taxon>
        <taxon>Rhizobium/Agrobacterium group</taxon>
        <taxon>Rhizobium</taxon>
    </lineage>
</organism>
<feature type="chain" id="PRO_5007136375" evidence="3">
    <location>
        <begin position="24"/>
        <end position="269"/>
    </location>
</feature>
<sequence>MKPSVLAFGLLAAATVLTSPAKADKLDDIIGSGTLRCAVVLDFPPMGSRDENNNPIGFDVDYCSDLAKALGVTAEIVETPFPERIPALMSGRVDVGVASTSDTLERAKTVGMTVPYFAFEMAVTANEKSGVKSFEDMKGKVVGATAGTYEAIALEQQVKAWGVGEFRPYQTQADVFLALSQGQIDATVSTSTVAQANVKTGKFAGIAVVGKAPFDIDYVSLFTNREEYGLINYLNLFINQQVRTGRYAELYKKWVGGDLPSLSVNGVYR</sequence>
<gene>
    <name evidence="5" type="ORF">AS026_23150</name>
</gene>
<evidence type="ECO:0000313" key="5">
    <source>
        <dbReference type="EMBL" id="KWV41298.1"/>
    </source>
</evidence>
<protein>
    <submittedName>
        <fullName evidence="5">Amino acid ABC transporter substrate-binding protein</fullName>
    </submittedName>
</protein>
<dbReference type="SUPFAM" id="SSF53850">
    <property type="entry name" value="Periplasmic binding protein-like II"/>
    <property type="match status" value="1"/>
</dbReference>
<dbReference type="CDD" id="cd13696">
    <property type="entry name" value="PBP2_Atu4678_like"/>
    <property type="match status" value="1"/>
</dbReference>
<dbReference type="PANTHER" id="PTHR35936:SF38">
    <property type="entry name" value="GLUTAMINE-BINDING PERIPLASMIC PROTEIN"/>
    <property type="match status" value="1"/>
</dbReference>
<feature type="domain" description="Solute-binding protein family 3/N-terminal" evidence="4">
    <location>
        <begin position="34"/>
        <end position="258"/>
    </location>
</feature>
<name>A0A109J2U8_9HYPH</name>
<comment type="caution">
    <text evidence="5">The sequence shown here is derived from an EMBL/GenBank/DDBJ whole genome shotgun (WGS) entry which is preliminary data.</text>
</comment>
<evidence type="ECO:0000256" key="1">
    <source>
        <dbReference type="ARBA" id="ARBA00004418"/>
    </source>
</evidence>
<evidence type="ECO:0000313" key="6">
    <source>
        <dbReference type="Proteomes" id="UP000068164"/>
    </source>
</evidence>
<dbReference type="RefSeq" id="WP_062375510.1">
    <property type="nucleotide sequence ID" value="NZ_LNCD01000140.1"/>
</dbReference>
<evidence type="ECO:0000256" key="2">
    <source>
        <dbReference type="ARBA" id="ARBA00022729"/>
    </source>
</evidence>
<comment type="subcellular location">
    <subcellularLocation>
        <location evidence="1">Periplasm</location>
    </subcellularLocation>
</comment>
<feature type="signal peptide" evidence="3">
    <location>
        <begin position="1"/>
        <end position="23"/>
    </location>
</feature>
<dbReference type="GO" id="GO:0042597">
    <property type="term" value="C:periplasmic space"/>
    <property type="evidence" value="ECO:0007669"/>
    <property type="project" value="UniProtKB-SubCell"/>
</dbReference>
<reference evidence="5 6" key="1">
    <citation type="submission" date="2015-11" db="EMBL/GenBank/DDBJ databases">
        <title>Draft Genome Sequence of the Strain BR 10423 (Rhizobium sp.) isolated from nodules of Mimosa pudica.</title>
        <authorList>
            <person name="Barauna A.C."/>
            <person name="Zilli J.E."/>
            <person name="Simoes-Araujo J.L."/>
            <person name="Reis V.M."/>
            <person name="James E.K."/>
            <person name="Reis F.B.Jr."/>
            <person name="Rouws L.F."/>
            <person name="Passos S.R."/>
            <person name="Gois S.R."/>
        </authorList>
    </citation>
    <scope>NUCLEOTIDE SEQUENCE [LARGE SCALE GENOMIC DNA]</scope>
    <source>
        <strain evidence="5 6">BR10423</strain>
    </source>
</reference>
<accession>A0A109J2U8</accession>
<dbReference type="EMBL" id="LNCD01000140">
    <property type="protein sequence ID" value="KWV41298.1"/>
    <property type="molecule type" value="Genomic_DNA"/>
</dbReference>
<dbReference type="InterPro" id="IPR001638">
    <property type="entry name" value="Solute-binding_3/MltF_N"/>
</dbReference>
<dbReference type="SMART" id="SM00062">
    <property type="entry name" value="PBPb"/>
    <property type="match status" value="1"/>
</dbReference>
<dbReference type="Pfam" id="PF00497">
    <property type="entry name" value="SBP_bac_3"/>
    <property type="match status" value="1"/>
</dbReference>
<dbReference type="AlphaFoldDB" id="A0A109J2U8"/>
<dbReference type="Proteomes" id="UP000068164">
    <property type="component" value="Unassembled WGS sequence"/>
</dbReference>
<dbReference type="OrthoDB" id="6192933at2"/>
<keyword evidence="6" id="KW-1185">Reference proteome</keyword>
<keyword evidence="2 3" id="KW-0732">Signal</keyword>
<evidence type="ECO:0000256" key="3">
    <source>
        <dbReference type="SAM" id="SignalP"/>
    </source>
</evidence>
<dbReference type="PANTHER" id="PTHR35936">
    <property type="entry name" value="MEMBRANE-BOUND LYTIC MUREIN TRANSGLYCOSYLASE F"/>
    <property type="match status" value="1"/>
</dbReference>
<evidence type="ECO:0000259" key="4">
    <source>
        <dbReference type="SMART" id="SM00062"/>
    </source>
</evidence>